<evidence type="ECO:0000313" key="1">
    <source>
        <dbReference type="Proteomes" id="UP000025227"/>
    </source>
</evidence>
<name>A0A7I4Z4Q8_HAECO</name>
<dbReference type="OrthoDB" id="10474998at2759"/>
<accession>A0A7I4Z4Q8</accession>
<sequence>MFCPQLVVSHFLKNFGSCDIDRAPTRKEKKLIDSFSAILRDAVCDDLDIDCEEGSVIEEEEADPLWEVDDEETPNSSRGSFVFGDMEVSKEHVFPLFPQHNCL</sequence>
<proteinExistence type="predicted"/>
<reference evidence="2" key="1">
    <citation type="submission" date="2020-12" db="UniProtKB">
        <authorList>
            <consortium name="WormBaseParasite"/>
        </authorList>
    </citation>
    <scope>IDENTIFICATION</scope>
    <source>
        <strain evidence="2">MHco3</strain>
    </source>
</reference>
<dbReference type="WBParaSite" id="HCON_00182030-00001">
    <property type="protein sequence ID" value="HCON_00182030-00001"/>
    <property type="gene ID" value="HCON_00182030"/>
</dbReference>
<dbReference type="AlphaFoldDB" id="A0A7I4Z4Q8"/>
<organism evidence="1 2">
    <name type="scientific">Haemonchus contortus</name>
    <name type="common">Barber pole worm</name>
    <dbReference type="NCBI Taxonomy" id="6289"/>
    <lineage>
        <taxon>Eukaryota</taxon>
        <taxon>Metazoa</taxon>
        <taxon>Ecdysozoa</taxon>
        <taxon>Nematoda</taxon>
        <taxon>Chromadorea</taxon>
        <taxon>Rhabditida</taxon>
        <taxon>Rhabditina</taxon>
        <taxon>Rhabditomorpha</taxon>
        <taxon>Strongyloidea</taxon>
        <taxon>Trichostrongylidae</taxon>
        <taxon>Haemonchus</taxon>
    </lineage>
</organism>
<keyword evidence="1" id="KW-1185">Reference proteome</keyword>
<dbReference type="OMA" id="DRRDTEY"/>
<evidence type="ECO:0000313" key="2">
    <source>
        <dbReference type="WBParaSite" id="HCON_00182030-00001"/>
    </source>
</evidence>
<dbReference type="Proteomes" id="UP000025227">
    <property type="component" value="Unplaced"/>
</dbReference>
<protein>
    <submittedName>
        <fullName evidence="2">DDE-1 domain-containing protein</fullName>
    </submittedName>
</protein>